<dbReference type="STRING" id="13333.U5CMP3"/>
<dbReference type="Gene3D" id="3.30.310.130">
    <property type="entry name" value="Ubiquitin-related"/>
    <property type="match status" value="1"/>
</dbReference>
<feature type="domain" description="Ubiquitin-like protease family profile" evidence="7">
    <location>
        <begin position="396"/>
        <end position="590"/>
    </location>
</feature>
<gene>
    <name evidence="8" type="ORF">AMTR_s00033p00238470</name>
</gene>
<dbReference type="Gene3D" id="1.10.418.20">
    <property type="match status" value="1"/>
</dbReference>
<evidence type="ECO:0000256" key="4">
    <source>
        <dbReference type="ARBA" id="ARBA00022801"/>
    </source>
</evidence>
<dbReference type="PANTHER" id="PTHR47764:SF2">
    <property type="entry name" value="UBIQUITIN-LIKE PROTEASE FAMILY PROFILE DOMAIN-CONTAINING PROTEIN"/>
    <property type="match status" value="1"/>
</dbReference>
<evidence type="ECO:0000313" key="9">
    <source>
        <dbReference type="Proteomes" id="UP000017836"/>
    </source>
</evidence>
<sequence>MKRRGLSLEKDYSVFEFNDEAVEQQSIKVMGKYASHHNPKVDESGVTKYQFLECFSKTNNAPQAGVHDGCCLDFMPTGISEKSGPSVVYQNHELYTVNKSGLNGTCEEASLGLKDILVTSSQDINEAARHTIQGNYESGVFMSRADSLPSEFLGLEVPCKYPNQVKDTPLQAEENLVDVASDGEGSLMKSSVSTSDSNLSGDEGVMEPSTSDHCSSGYCDKGTECSEVAFTSDFVFCGKRHYQDPRLTFFSECIKLEVPFANGNDATLSWKWGLLDIFSIEYNWVESVSATWLRLHLSPTAMTDGESVWDASGGVVKLIFAVNDPNWLEKVHMITFLSDRYKDICNAPYDSDCNSEKINDDDSMGIQAEMSNNPYLTRCNEPFEDLVYPKGDPDAVSIGKRDVELLQPEVFVNDTIIDFYIKYLQCKLEEHDKNRFHFFNSFFFRKLADLDKNPGCAFESKAAFQRVRKWTRKVNMFKKDYIFIPVNFNYHWSLMVICHPGEVVKSEDDNDHKVPCVLHLDSIKGSHKDLKDLVQGYLWEEWKERHAEEKESCENALVNFSNMRFIPLELPQQENSFDCGLFLLHYVELFLRDVPTNFSPFKITKYSNFLTKDWFPPVEAFSKRFHLQKLIYDLHDDHIRTIPPSHSSSDDESTGIGDTEVGDQIIDFVTEECAGANLCLGNSFHSTVEANESSNSNLLISLPVHDGVVGDEACLHDNAGGTICADFLMHDAPCATSPDGQTRPFQDASSPPLLDCALNRLKAYIVDGNEPMEPELALSPTQKPVHIARPETSIACTEDVISGSKESLQIQASPPHNNHFPQPSKSACSASSSSCGSQAVWPPHQHNVDPTTQDHERAATVPAPTSTEDHDCVPLSPVSVSSERARLSVTEASFLEDDNNNHTVAESKESGDSFFSCPDNLPAPPIRDPELPENGGLLPGNIDSGKDLTGNDDCMEITDEVLSEEQMKMTSPKRMKLGLDVGPERQAFTETG</sequence>
<feature type="region of interest" description="Disordered" evidence="6">
    <location>
        <begin position="805"/>
        <end position="879"/>
    </location>
</feature>
<dbReference type="GO" id="GO:0070139">
    <property type="term" value="F:SUMO-specific endopeptidase activity"/>
    <property type="evidence" value="ECO:0000318"/>
    <property type="project" value="GO_Central"/>
</dbReference>
<evidence type="ECO:0000256" key="1">
    <source>
        <dbReference type="ARBA" id="ARBA00005234"/>
    </source>
</evidence>
<evidence type="ECO:0000256" key="2">
    <source>
        <dbReference type="ARBA" id="ARBA00022670"/>
    </source>
</evidence>
<organism evidence="8 9">
    <name type="scientific">Amborella trichopoda</name>
    <dbReference type="NCBI Taxonomy" id="13333"/>
    <lineage>
        <taxon>Eukaryota</taxon>
        <taxon>Viridiplantae</taxon>
        <taxon>Streptophyta</taxon>
        <taxon>Embryophyta</taxon>
        <taxon>Tracheophyta</taxon>
        <taxon>Spermatophyta</taxon>
        <taxon>Magnoliopsida</taxon>
        <taxon>Amborellales</taxon>
        <taxon>Amborellaceae</taxon>
        <taxon>Amborella</taxon>
    </lineage>
</organism>
<keyword evidence="9" id="KW-1185">Reference proteome</keyword>
<evidence type="ECO:0000256" key="5">
    <source>
        <dbReference type="ARBA" id="ARBA00057729"/>
    </source>
</evidence>
<evidence type="ECO:0000313" key="8">
    <source>
        <dbReference type="EMBL" id="ERN14411.1"/>
    </source>
</evidence>
<dbReference type="Pfam" id="PF02902">
    <property type="entry name" value="Peptidase_C48"/>
    <property type="match status" value="1"/>
</dbReference>
<dbReference type="InterPro" id="IPR038765">
    <property type="entry name" value="Papain-like_cys_pep_sf"/>
</dbReference>
<dbReference type="AlphaFoldDB" id="U5CMP3"/>
<feature type="compositionally biased region" description="Polar residues" evidence="6">
    <location>
        <begin position="188"/>
        <end position="200"/>
    </location>
</feature>
<dbReference type="SUPFAM" id="SSF54001">
    <property type="entry name" value="Cysteine proteinases"/>
    <property type="match status" value="1"/>
</dbReference>
<accession>U5CMP3</accession>
<dbReference type="GO" id="GO:0006508">
    <property type="term" value="P:proteolysis"/>
    <property type="evidence" value="ECO:0007669"/>
    <property type="project" value="UniProtKB-KW"/>
</dbReference>
<dbReference type="Proteomes" id="UP000017836">
    <property type="component" value="Unassembled WGS sequence"/>
</dbReference>
<feature type="compositionally biased region" description="Low complexity" evidence="6">
    <location>
        <begin position="824"/>
        <end position="837"/>
    </location>
</feature>
<dbReference type="Gramene" id="ERN14411">
    <property type="protein sequence ID" value="ERN14411"/>
    <property type="gene ID" value="AMTR_s00033p00238470"/>
</dbReference>
<dbReference type="EMBL" id="KI392557">
    <property type="protein sequence ID" value="ERN14411.1"/>
    <property type="molecule type" value="Genomic_DNA"/>
</dbReference>
<protein>
    <recommendedName>
        <fullName evidence="7">Ubiquitin-like protease family profile domain-containing protein</fullName>
    </recommendedName>
</protein>
<dbReference type="InterPro" id="IPR057375">
    <property type="entry name" value="ULP2A/B_PH"/>
</dbReference>
<dbReference type="InterPro" id="IPR003653">
    <property type="entry name" value="Peptidase_C48_C"/>
</dbReference>
<dbReference type="PANTHER" id="PTHR47764">
    <property type="entry name" value="UBIQUITIN-LIKE-SPECIFIC PROTEASE 2B-RELATED"/>
    <property type="match status" value="1"/>
</dbReference>
<dbReference type="HOGENOM" id="CLU_301357_0_0_1"/>
<dbReference type="GO" id="GO:0005634">
    <property type="term" value="C:nucleus"/>
    <property type="evidence" value="ECO:0000318"/>
    <property type="project" value="GO_Central"/>
</dbReference>
<dbReference type="eggNOG" id="KOG0779">
    <property type="taxonomic scope" value="Eukaryota"/>
</dbReference>
<evidence type="ECO:0000256" key="6">
    <source>
        <dbReference type="SAM" id="MobiDB-lite"/>
    </source>
</evidence>
<name>U5CMP3_AMBTC</name>
<dbReference type="Pfam" id="PF25352">
    <property type="entry name" value="PH_ULP"/>
    <property type="match status" value="1"/>
</dbReference>
<reference evidence="9" key="1">
    <citation type="journal article" date="2013" name="Science">
        <title>The Amborella genome and the evolution of flowering plants.</title>
        <authorList>
            <consortium name="Amborella Genome Project"/>
        </authorList>
    </citation>
    <scope>NUCLEOTIDE SEQUENCE [LARGE SCALE GENOMIC DNA]</scope>
</reference>
<keyword evidence="3" id="KW-0833">Ubl conjugation pathway</keyword>
<evidence type="ECO:0000259" key="7">
    <source>
        <dbReference type="PROSITE" id="PS50600"/>
    </source>
</evidence>
<comment type="function">
    <text evidence="5">Protease that catalyzes two essential functions in the SUMO pathway: processing of full-length SUMOs to their mature forms and deconjugation of SUMO from targeted proteins.</text>
</comment>
<feature type="region of interest" description="Disordered" evidence="6">
    <location>
        <begin position="185"/>
        <end position="208"/>
    </location>
</feature>
<feature type="region of interest" description="Disordered" evidence="6">
    <location>
        <begin position="964"/>
        <end position="992"/>
    </location>
</feature>
<keyword evidence="2" id="KW-0645">Protease</keyword>
<keyword evidence="4" id="KW-0378">Hydrolase</keyword>
<feature type="compositionally biased region" description="Polar residues" evidence="6">
    <location>
        <begin position="805"/>
        <end position="823"/>
    </location>
</feature>
<proteinExistence type="inferred from homology"/>
<evidence type="ECO:0000256" key="3">
    <source>
        <dbReference type="ARBA" id="ARBA00022786"/>
    </source>
</evidence>
<comment type="similarity">
    <text evidence="1">Belongs to the peptidase C48 family.</text>
</comment>
<dbReference type="FunFam" id="3.30.310.130:FF:000006">
    <property type="entry name" value="Probable ubiquitin-like-specific protease 2B"/>
    <property type="match status" value="1"/>
</dbReference>
<dbReference type="PROSITE" id="PS50600">
    <property type="entry name" value="ULP_PROTEASE"/>
    <property type="match status" value="1"/>
</dbReference>